<dbReference type="WBParaSite" id="HDID_0000323801-mRNA-1">
    <property type="protein sequence ID" value="HDID_0000323801-mRNA-1"/>
    <property type="gene ID" value="HDID_0000323801"/>
</dbReference>
<evidence type="ECO:0000256" key="10">
    <source>
        <dbReference type="SAM" id="Phobius"/>
    </source>
</evidence>
<evidence type="ECO:0000256" key="6">
    <source>
        <dbReference type="ARBA" id="ARBA00023170"/>
    </source>
</evidence>
<feature type="region of interest" description="Disordered" evidence="9">
    <location>
        <begin position="280"/>
        <end position="299"/>
    </location>
</feature>
<gene>
    <name evidence="12" type="ORF">HDID_LOCUS3236</name>
</gene>
<keyword evidence="6 8" id="KW-0675">Receptor</keyword>
<keyword evidence="2 8" id="KW-0812">Transmembrane</keyword>
<evidence type="ECO:0000256" key="1">
    <source>
        <dbReference type="ARBA" id="ARBA00004141"/>
    </source>
</evidence>
<evidence type="ECO:0000256" key="7">
    <source>
        <dbReference type="ARBA" id="ARBA00023224"/>
    </source>
</evidence>
<evidence type="ECO:0000256" key="5">
    <source>
        <dbReference type="ARBA" id="ARBA00023136"/>
    </source>
</evidence>
<dbReference type="PRINTS" id="PR00237">
    <property type="entry name" value="GPCRRHODOPSN"/>
</dbReference>
<dbReference type="Proteomes" id="UP000274504">
    <property type="component" value="Unassembled WGS sequence"/>
</dbReference>
<keyword evidence="5 10" id="KW-0472">Membrane</keyword>
<reference evidence="12 13" key="2">
    <citation type="submission" date="2018-11" db="EMBL/GenBank/DDBJ databases">
        <authorList>
            <consortium name="Pathogen Informatics"/>
        </authorList>
    </citation>
    <scope>NUCLEOTIDE SEQUENCE [LARGE SCALE GENOMIC DNA]</scope>
</reference>
<name>A0A158QDL2_HYMDI</name>
<feature type="transmembrane region" description="Helical" evidence="10">
    <location>
        <begin position="239"/>
        <end position="261"/>
    </location>
</feature>
<feature type="domain" description="G-protein coupled receptors family 1 profile" evidence="11">
    <location>
        <begin position="51"/>
        <end position="411"/>
    </location>
</feature>
<keyword evidence="4 8" id="KW-0297">G-protein coupled receptor</keyword>
<feature type="transmembrane region" description="Helical" evidence="10">
    <location>
        <begin position="180"/>
        <end position="206"/>
    </location>
</feature>
<dbReference type="SUPFAM" id="SSF81321">
    <property type="entry name" value="Family A G protein-coupled receptor-like"/>
    <property type="match status" value="1"/>
</dbReference>
<comment type="subcellular location">
    <subcellularLocation>
        <location evidence="1">Membrane</location>
        <topology evidence="1">Multi-pass membrane protein</topology>
    </subcellularLocation>
</comment>
<reference evidence="14" key="1">
    <citation type="submission" date="2016-04" db="UniProtKB">
        <authorList>
            <consortium name="WormBaseParasite"/>
        </authorList>
    </citation>
    <scope>IDENTIFICATION</scope>
</reference>
<dbReference type="PROSITE" id="PS00237">
    <property type="entry name" value="G_PROTEIN_RECEP_F1_1"/>
    <property type="match status" value="1"/>
</dbReference>
<dbReference type="Pfam" id="PF00001">
    <property type="entry name" value="7tm_1"/>
    <property type="match status" value="2"/>
</dbReference>
<dbReference type="EMBL" id="UYSG01000939">
    <property type="protein sequence ID" value="VDL29233.1"/>
    <property type="molecule type" value="Genomic_DNA"/>
</dbReference>
<dbReference type="STRING" id="6216.A0A158QDL2"/>
<keyword evidence="7 8" id="KW-0807">Transducer</keyword>
<dbReference type="PROSITE" id="PS50262">
    <property type="entry name" value="G_PROTEIN_RECEP_F1_2"/>
    <property type="match status" value="1"/>
</dbReference>
<feature type="transmembrane region" description="Helical" evidence="10">
    <location>
        <begin position="33"/>
        <end position="60"/>
    </location>
</feature>
<dbReference type="AlphaFoldDB" id="A0A158QDL2"/>
<accession>A0A158QDL2</accession>
<feature type="transmembrane region" description="Helical" evidence="10">
    <location>
        <begin position="391"/>
        <end position="414"/>
    </location>
</feature>
<evidence type="ECO:0000259" key="11">
    <source>
        <dbReference type="PROSITE" id="PS50262"/>
    </source>
</evidence>
<feature type="transmembrane region" description="Helical" evidence="10">
    <location>
        <begin position="345"/>
        <end position="366"/>
    </location>
</feature>
<organism evidence="14">
    <name type="scientific">Hymenolepis diminuta</name>
    <name type="common">Rat tapeworm</name>
    <dbReference type="NCBI Taxonomy" id="6216"/>
    <lineage>
        <taxon>Eukaryota</taxon>
        <taxon>Metazoa</taxon>
        <taxon>Spiralia</taxon>
        <taxon>Lophotrochozoa</taxon>
        <taxon>Platyhelminthes</taxon>
        <taxon>Cestoda</taxon>
        <taxon>Eucestoda</taxon>
        <taxon>Cyclophyllidea</taxon>
        <taxon>Hymenolepididae</taxon>
        <taxon>Hymenolepis</taxon>
    </lineage>
</organism>
<evidence type="ECO:0000256" key="3">
    <source>
        <dbReference type="ARBA" id="ARBA00022989"/>
    </source>
</evidence>
<dbReference type="Gene3D" id="1.20.1070.10">
    <property type="entry name" value="Rhodopsin 7-helix transmembrane proteins"/>
    <property type="match status" value="1"/>
</dbReference>
<dbReference type="OrthoDB" id="5962705at2759"/>
<evidence type="ECO:0000313" key="12">
    <source>
        <dbReference type="EMBL" id="VDL29233.1"/>
    </source>
</evidence>
<dbReference type="InterPro" id="IPR000276">
    <property type="entry name" value="GPCR_Rhodpsn"/>
</dbReference>
<evidence type="ECO:0000256" key="9">
    <source>
        <dbReference type="SAM" id="MobiDB-lite"/>
    </source>
</evidence>
<sequence>MQSPNLTGNSTEVTEIWEYLINIRGLRRTESELLIPISIIYIIIFTLGFFGNVILLWVILVNRSFHTPINYYLVNLSVSDLLILVLGLPHDLYMMWNRYPYPFEEGICQLRAFLAEASMISSVLTITVLTIERYIAIVHPLSGAISGTKRKNGSDGTIRIKNGDLFKCCREWGRFKKVRITVIVVWILSPLFSLPITMQVALNYIYRNDSTTNYEKVLIVESSICTVSNESDKWYSYPVLASFILFFLLPLIVIIILYILILQGVRRSVKFTQPLHPIENRKRLQPPTNGNLPSEKSRKHSVPAIKRGRSISFQTGQDKRAARQHQELCQIQQAQHQARLRTNKALIRILVCIVGAFFTCFAPFHAERLLVVLMPDEWWHDNNILWKFHDVLYHISGICLFANSVCNPILYNIVFRRIRAEFMSALMCCGKRRRTQRIFYSDRNRSSYYRPSTILQTAKNAEF</sequence>
<comment type="similarity">
    <text evidence="8">Belongs to the G-protein coupled receptor 1 family.</text>
</comment>
<dbReference type="PANTHER" id="PTHR24243:SF208">
    <property type="entry name" value="PYROKININ-1 RECEPTOR"/>
    <property type="match status" value="1"/>
</dbReference>
<keyword evidence="3 10" id="KW-1133">Transmembrane helix</keyword>
<evidence type="ECO:0000256" key="2">
    <source>
        <dbReference type="ARBA" id="ARBA00022692"/>
    </source>
</evidence>
<evidence type="ECO:0000313" key="13">
    <source>
        <dbReference type="Proteomes" id="UP000274504"/>
    </source>
</evidence>
<evidence type="ECO:0000313" key="14">
    <source>
        <dbReference type="WBParaSite" id="HDID_0000323801-mRNA-1"/>
    </source>
</evidence>
<protein>
    <submittedName>
        <fullName evidence="14">G_PROTEIN_RECEP_F1_2 domain-containing protein</fullName>
    </submittedName>
</protein>
<proteinExistence type="inferred from homology"/>
<dbReference type="PANTHER" id="PTHR24243">
    <property type="entry name" value="G-PROTEIN COUPLED RECEPTOR"/>
    <property type="match status" value="1"/>
</dbReference>
<dbReference type="GO" id="GO:0005886">
    <property type="term" value="C:plasma membrane"/>
    <property type="evidence" value="ECO:0007669"/>
    <property type="project" value="TreeGrafter"/>
</dbReference>
<dbReference type="InterPro" id="IPR017452">
    <property type="entry name" value="GPCR_Rhodpsn_7TM"/>
</dbReference>
<evidence type="ECO:0000256" key="8">
    <source>
        <dbReference type="RuleBase" id="RU000688"/>
    </source>
</evidence>
<evidence type="ECO:0000256" key="4">
    <source>
        <dbReference type="ARBA" id="ARBA00023040"/>
    </source>
</evidence>
<feature type="transmembrane region" description="Helical" evidence="10">
    <location>
        <begin position="72"/>
        <end position="90"/>
    </location>
</feature>
<dbReference type="GO" id="GO:0008188">
    <property type="term" value="F:neuropeptide receptor activity"/>
    <property type="evidence" value="ECO:0007669"/>
    <property type="project" value="TreeGrafter"/>
</dbReference>